<dbReference type="Proteomes" id="UP000663583">
    <property type="component" value="Chromosome"/>
</dbReference>
<dbReference type="EMBL" id="CP065047">
    <property type="protein sequence ID" value="QPI39271.1"/>
    <property type="molecule type" value="Genomic_DNA"/>
</dbReference>
<dbReference type="KEGG" id="mku:I2456_07310"/>
<dbReference type="InterPro" id="IPR009057">
    <property type="entry name" value="Homeodomain-like_sf"/>
</dbReference>
<keyword evidence="1 2" id="KW-0238">DNA-binding</keyword>
<dbReference type="PANTHER" id="PTHR30328:SF54">
    <property type="entry name" value="HTH-TYPE TRANSCRIPTIONAL REPRESSOR SCO4008"/>
    <property type="match status" value="1"/>
</dbReference>
<evidence type="ECO:0000313" key="7">
    <source>
        <dbReference type="Proteomes" id="UP000663583"/>
    </source>
</evidence>
<dbReference type="PANTHER" id="PTHR30328">
    <property type="entry name" value="TRANSCRIPTIONAL REPRESSOR"/>
    <property type="match status" value="1"/>
</dbReference>
<protein>
    <submittedName>
        <fullName evidence="5">TetR family transcriptional regulator</fullName>
    </submittedName>
</protein>
<dbReference type="InterPro" id="IPR036271">
    <property type="entry name" value="Tet_transcr_reg_TetR-rel_C_sf"/>
</dbReference>
<gene>
    <name evidence="5" type="ORF">I2456_07310</name>
    <name evidence="4" type="ORF">MKUB_13190</name>
</gene>
<sequence length="196" mass="21782">MKDVPVTRRRILDAAAAEFAQYGIAGARVDRISAKAQANKAQLYSYFGSKDGLFDQVFNELAATLMGTVPFNADDLPGYAARLYDTCLETPEIVRLATWARLERVQVGEFSEAMRGDTKRKVDQIAEAQRKGVVNPTFDPCDVLAMAMAMALAWSPASLFYTATSSDPDEDNARRRRALIDMVRNALTDSRHHEDQ</sequence>
<evidence type="ECO:0000256" key="1">
    <source>
        <dbReference type="ARBA" id="ARBA00023125"/>
    </source>
</evidence>
<reference evidence="5" key="3">
    <citation type="submission" date="2020-11" db="EMBL/GenBank/DDBJ databases">
        <title>Intraspecies plasmid and genomic variation of Mycobacterium kubicae revealed by the complete genome sequences of two clinical isolates.</title>
        <authorList>
            <person name="Hendrix J.R."/>
            <person name="Epperson L.E."/>
            <person name="Honda J.R."/>
            <person name="Strong M."/>
        </authorList>
    </citation>
    <scope>NUCLEOTIDE SEQUENCE</scope>
    <source>
        <strain evidence="5">JCM 13573</strain>
    </source>
</reference>
<dbReference type="AlphaFoldDB" id="A0AAX1JDI1"/>
<accession>A0AAX1JDI1</accession>
<evidence type="ECO:0000256" key="2">
    <source>
        <dbReference type="PROSITE-ProRule" id="PRU00335"/>
    </source>
</evidence>
<dbReference type="SUPFAM" id="SSF48498">
    <property type="entry name" value="Tetracyclin repressor-like, C-terminal domain"/>
    <property type="match status" value="1"/>
</dbReference>
<organism evidence="5 7">
    <name type="scientific">Mycobacterium kubicae</name>
    <dbReference type="NCBI Taxonomy" id="120959"/>
    <lineage>
        <taxon>Bacteria</taxon>
        <taxon>Bacillati</taxon>
        <taxon>Actinomycetota</taxon>
        <taxon>Actinomycetes</taxon>
        <taxon>Mycobacteriales</taxon>
        <taxon>Mycobacteriaceae</taxon>
        <taxon>Mycobacterium</taxon>
        <taxon>Mycobacterium simiae complex</taxon>
    </lineage>
</organism>
<dbReference type="Proteomes" id="UP000465306">
    <property type="component" value="Unassembled WGS sequence"/>
</dbReference>
<dbReference type="SUPFAM" id="SSF46689">
    <property type="entry name" value="Homeodomain-like"/>
    <property type="match status" value="1"/>
</dbReference>
<dbReference type="Gene3D" id="1.10.357.10">
    <property type="entry name" value="Tetracycline Repressor, domain 2"/>
    <property type="match status" value="1"/>
</dbReference>
<dbReference type="InterPro" id="IPR050109">
    <property type="entry name" value="HTH-type_TetR-like_transc_reg"/>
</dbReference>
<dbReference type="InterPro" id="IPR001647">
    <property type="entry name" value="HTH_TetR"/>
</dbReference>
<dbReference type="InterPro" id="IPR041467">
    <property type="entry name" value="Sco4008_C"/>
</dbReference>
<dbReference type="PROSITE" id="PS50977">
    <property type="entry name" value="HTH_TETR_2"/>
    <property type="match status" value="1"/>
</dbReference>
<dbReference type="Pfam" id="PF17926">
    <property type="entry name" value="TetR_C_21"/>
    <property type="match status" value="1"/>
</dbReference>
<evidence type="ECO:0000313" key="6">
    <source>
        <dbReference type="Proteomes" id="UP000465306"/>
    </source>
</evidence>
<evidence type="ECO:0000313" key="4">
    <source>
        <dbReference type="EMBL" id="GFG63829.1"/>
    </source>
</evidence>
<evidence type="ECO:0000259" key="3">
    <source>
        <dbReference type="PROSITE" id="PS50977"/>
    </source>
</evidence>
<keyword evidence="6" id="KW-1185">Reference proteome</keyword>
<name>A0AAX1JDI1_9MYCO</name>
<dbReference type="RefSeq" id="WP_163703807.1">
    <property type="nucleotide sequence ID" value="NZ_BLKU01000003.1"/>
</dbReference>
<dbReference type="Pfam" id="PF00440">
    <property type="entry name" value="TetR_N"/>
    <property type="match status" value="1"/>
</dbReference>
<feature type="DNA-binding region" description="H-T-H motif" evidence="2">
    <location>
        <begin position="28"/>
        <end position="47"/>
    </location>
</feature>
<reference evidence="4" key="2">
    <citation type="submission" date="2020-02" db="EMBL/GenBank/DDBJ databases">
        <authorList>
            <person name="Matsumoto Y."/>
            <person name="Kinjo T."/>
            <person name="Motooka D."/>
            <person name="Nabeya D."/>
            <person name="Jung N."/>
            <person name="Uechi K."/>
            <person name="Horii T."/>
            <person name="Iida T."/>
            <person name="Fujita J."/>
            <person name="Nakamura S."/>
        </authorList>
    </citation>
    <scope>NUCLEOTIDE SEQUENCE</scope>
    <source>
        <strain evidence="4">JCM 13573</strain>
    </source>
</reference>
<dbReference type="GO" id="GO:0006355">
    <property type="term" value="P:regulation of DNA-templated transcription"/>
    <property type="evidence" value="ECO:0007669"/>
    <property type="project" value="UniProtKB-ARBA"/>
</dbReference>
<dbReference type="GO" id="GO:0003677">
    <property type="term" value="F:DNA binding"/>
    <property type="evidence" value="ECO:0007669"/>
    <property type="project" value="UniProtKB-UniRule"/>
</dbReference>
<proteinExistence type="predicted"/>
<dbReference type="PRINTS" id="PR00455">
    <property type="entry name" value="HTHTETR"/>
</dbReference>
<dbReference type="EMBL" id="BLKU01000003">
    <property type="protein sequence ID" value="GFG63829.1"/>
    <property type="molecule type" value="Genomic_DNA"/>
</dbReference>
<evidence type="ECO:0000313" key="5">
    <source>
        <dbReference type="EMBL" id="QPI39271.1"/>
    </source>
</evidence>
<reference evidence="4 6" key="1">
    <citation type="journal article" date="2019" name="Emerg. Microbes Infect.">
        <title>Comprehensive subspecies identification of 175 nontuberculous mycobacteria species based on 7547 genomic profiles.</title>
        <authorList>
            <person name="Matsumoto Y."/>
            <person name="Kinjo T."/>
            <person name="Motooka D."/>
            <person name="Nabeya D."/>
            <person name="Jung N."/>
            <person name="Uechi K."/>
            <person name="Horii T."/>
            <person name="Iida T."/>
            <person name="Fujita J."/>
            <person name="Nakamura S."/>
        </authorList>
    </citation>
    <scope>NUCLEOTIDE SEQUENCE [LARGE SCALE GENOMIC DNA]</scope>
    <source>
        <strain evidence="4 6">JCM 13573</strain>
    </source>
</reference>
<feature type="domain" description="HTH tetR-type" evidence="3">
    <location>
        <begin position="5"/>
        <end position="65"/>
    </location>
</feature>